<dbReference type="RefSeq" id="WP_090337689.1">
    <property type="nucleotide sequence ID" value="NZ_FNXY01000005.1"/>
</dbReference>
<name>A0A1H6X3F9_9BACT</name>
<dbReference type="STRING" id="408657.SAMN04487995_3711"/>
<feature type="transmembrane region" description="Helical" evidence="1">
    <location>
        <begin position="260"/>
        <end position="283"/>
    </location>
</feature>
<feature type="transmembrane region" description="Helical" evidence="1">
    <location>
        <begin position="202"/>
        <end position="223"/>
    </location>
</feature>
<feature type="transmembrane region" description="Helical" evidence="1">
    <location>
        <begin position="170"/>
        <end position="196"/>
    </location>
</feature>
<accession>A0A1H6X3F9</accession>
<evidence type="ECO:0000313" key="3">
    <source>
        <dbReference type="Proteomes" id="UP000199532"/>
    </source>
</evidence>
<keyword evidence="3" id="KW-1185">Reference proteome</keyword>
<feature type="transmembrane region" description="Helical" evidence="1">
    <location>
        <begin position="356"/>
        <end position="374"/>
    </location>
</feature>
<feature type="transmembrane region" description="Helical" evidence="1">
    <location>
        <begin position="9"/>
        <end position="27"/>
    </location>
</feature>
<gene>
    <name evidence="2" type="ORF">SAMN04487995_3711</name>
</gene>
<dbReference type="AlphaFoldDB" id="A0A1H6X3F9"/>
<feature type="transmembrane region" description="Helical" evidence="1">
    <location>
        <begin position="295"/>
        <end position="315"/>
    </location>
</feature>
<dbReference type="EMBL" id="FNXY01000005">
    <property type="protein sequence ID" value="SEJ19580.1"/>
    <property type="molecule type" value="Genomic_DNA"/>
</dbReference>
<keyword evidence="1" id="KW-0472">Membrane</keyword>
<protein>
    <submittedName>
        <fullName evidence="2">EpsG family protein</fullName>
    </submittedName>
</protein>
<keyword evidence="1" id="KW-1133">Transmembrane helix</keyword>
<feature type="transmembrane region" description="Helical" evidence="1">
    <location>
        <begin position="327"/>
        <end position="344"/>
    </location>
</feature>
<evidence type="ECO:0000313" key="2">
    <source>
        <dbReference type="EMBL" id="SEJ19580.1"/>
    </source>
</evidence>
<feature type="transmembrane region" description="Helical" evidence="1">
    <location>
        <begin position="90"/>
        <end position="109"/>
    </location>
</feature>
<keyword evidence="1" id="KW-0812">Transmembrane</keyword>
<proteinExistence type="predicted"/>
<organism evidence="2 3">
    <name type="scientific">Dyadobacter koreensis</name>
    <dbReference type="NCBI Taxonomy" id="408657"/>
    <lineage>
        <taxon>Bacteria</taxon>
        <taxon>Pseudomonadati</taxon>
        <taxon>Bacteroidota</taxon>
        <taxon>Cytophagia</taxon>
        <taxon>Cytophagales</taxon>
        <taxon>Spirosomataceae</taxon>
        <taxon>Dyadobacter</taxon>
    </lineage>
</organism>
<dbReference type="Proteomes" id="UP000199532">
    <property type="component" value="Unassembled WGS sequence"/>
</dbReference>
<feature type="transmembrane region" description="Helical" evidence="1">
    <location>
        <begin position="116"/>
        <end position="132"/>
    </location>
</feature>
<sequence>MISLYTRSVALIFLLLVPVITFGIYVWENAVNMPYADDEALLFTLNYIYEHPEGLLRSLIQQHNDHRIFFSRLAGVVINFFSGTMNFRTMIIFGYLNLILLGHSFFLIYRSFRKDYLFFLPVSILLFSPIVYCTQLWSITAFEQTLSIAFSLYSLYFLQLEKIKMWYVSIPFAIAATMANLDGMSVIPIALFWLIIQKRKKESLIFGLFSIVYCYVFFLGFRFSSASHFPPVSQFLSVVLKGFVALSGSIVKVLSDSHGYQMALIAGAFILLVYIFFTALKFYKVSGRQGTKYQINLTEICFFKVLACVLMIALGRSGDDAESILSIRFQIYSASIFVMFYLFILNNLKQIKLEKLFFLSFLIATIMLNLLAYTKYKNAVRVHNDELIVDSYNYPVHGIFLHQYIPTPDPEADFYDHYRFPVFFEKAMISNWIQQLQMQKEQIKASFKSETVKISPDFPGSLYPIVRIELSNLPAVIPRREIYLVLFDKNKKTFMVAVKPPNSGWFNLFFGKNRQGSFLSAAFPKKMAGDLYDVALCWTSDNIPHSLLVARNITFNPK</sequence>
<dbReference type="OrthoDB" id="932916at2"/>
<reference evidence="2 3" key="1">
    <citation type="submission" date="2016-10" db="EMBL/GenBank/DDBJ databases">
        <authorList>
            <person name="de Groot N.N."/>
        </authorList>
    </citation>
    <scope>NUCLEOTIDE SEQUENCE [LARGE SCALE GENOMIC DNA]</scope>
    <source>
        <strain evidence="2 3">DSM 19938</strain>
    </source>
</reference>
<evidence type="ECO:0000256" key="1">
    <source>
        <dbReference type="SAM" id="Phobius"/>
    </source>
</evidence>